<dbReference type="GO" id="GO:0008270">
    <property type="term" value="F:zinc ion binding"/>
    <property type="evidence" value="ECO:0007669"/>
    <property type="project" value="UniProtKB-KW"/>
</dbReference>
<dbReference type="InterPro" id="IPR010666">
    <property type="entry name" value="Znf_GRF"/>
</dbReference>
<keyword evidence="2 4" id="KW-0863">Zinc-finger</keyword>
<keyword evidence="3" id="KW-0862">Zinc</keyword>
<dbReference type="AlphaFoldDB" id="A0AAW2PXQ4"/>
<evidence type="ECO:0000256" key="1">
    <source>
        <dbReference type="ARBA" id="ARBA00022723"/>
    </source>
</evidence>
<sequence>MRRTSSSSEATNNGDEEVLCYCGKRAKMRTSWTKDNPGRRFYNCSIGRGNCAFFAWEDPPICARSKLIIPGLLRKINALEDKVVNLQKKTHCSSLFVSSFLVNDFVYVV</sequence>
<reference evidence="6" key="2">
    <citation type="journal article" date="2024" name="Plant">
        <title>Genomic evolution and insights into agronomic trait innovations of Sesamum species.</title>
        <authorList>
            <person name="Miao H."/>
            <person name="Wang L."/>
            <person name="Qu L."/>
            <person name="Liu H."/>
            <person name="Sun Y."/>
            <person name="Le M."/>
            <person name="Wang Q."/>
            <person name="Wei S."/>
            <person name="Zheng Y."/>
            <person name="Lin W."/>
            <person name="Duan Y."/>
            <person name="Cao H."/>
            <person name="Xiong S."/>
            <person name="Wang X."/>
            <person name="Wei L."/>
            <person name="Li C."/>
            <person name="Ma Q."/>
            <person name="Ju M."/>
            <person name="Zhao R."/>
            <person name="Li G."/>
            <person name="Mu C."/>
            <person name="Tian Q."/>
            <person name="Mei H."/>
            <person name="Zhang T."/>
            <person name="Gao T."/>
            <person name="Zhang H."/>
        </authorList>
    </citation>
    <scope>NUCLEOTIDE SEQUENCE</scope>
    <source>
        <strain evidence="6">G02</strain>
    </source>
</reference>
<evidence type="ECO:0000256" key="4">
    <source>
        <dbReference type="PROSITE-ProRule" id="PRU01343"/>
    </source>
</evidence>
<dbReference type="Pfam" id="PF06839">
    <property type="entry name" value="Zn_ribbon_GRF"/>
    <property type="match status" value="1"/>
</dbReference>
<gene>
    <name evidence="6" type="ORF">Sradi_3719900</name>
</gene>
<evidence type="ECO:0000259" key="5">
    <source>
        <dbReference type="PROSITE" id="PS51999"/>
    </source>
</evidence>
<protein>
    <recommendedName>
        <fullName evidence="5">GRF-type domain-containing protein</fullName>
    </recommendedName>
</protein>
<feature type="domain" description="GRF-type" evidence="5">
    <location>
        <begin position="20"/>
        <end position="60"/>
    </location>
</feature>
<evidence type="ECO:0000256" key="3">
    <source>
        <dbReference type="ARBA" id="ARBA00022833"/>
    </source>
</evidence>
<comment type="caution">
    <text evidence="6">The sequence shown here is derived from an EMBL/GenBank/DDBJ whole genome shotgun (WGS) entry which is preliminary data.</text>
</comment>
<evidence type="ECO:0000313" key="6">
    <source>
        <dbReference type="EMBL" id="KAL0360354.1"/>
    </source>
</evidence>
<name>A0AAW2PXQ4_SESRA</name>
<keyword evidence="1" id="KW-0479">Metal-binding</keyword>
<organism evidence="6">
    <name type="scientific">Sesamum radiatum</name>
    <name type="common">Black benniseed</name>
    <dbReference type="NCBI Taxonomy" id="300843"/>
    <lineage>
        <taxon>Eukaryota</taxon>
        <taxon>Viridiplantae</taxon>
        <taxon>Streptophyta</taxon>
        <taxon>Embryophyta</taxon>
        <taxon>Tracheophyta</taxon>
        <taxon>Spermatophyta</taxon>
        <taxon>Magnoliopsida</taxon>
        <taxon>eudicotyledons</taxon>
        <taxon>Gunneridae</taxon>
        <taxon>Pentapetalae</taxon>
        <taxon>asterids</taxon>
        <taxon>lamiids</taxon>
        <taxon>Lamiales</taxon>
        <taxon>Pedaliaceae</taxon>
        <taxon>Sesamum</taxon>
    </lineage>
</organism>
<reference evidence="6" key="1">
    <citation type="submission" date="2020-06" db="EMBL/GenBank/DDBJ databases">
        <authorList>
            <person name="Li T."/>
            <person name="Hu X."/>
            <person name="Zhang T."/>
            <person name="Song X."/>
            <person name="Zhang H."/>
            <person name="Dai N."/>
            <person name="Sheng W."/>
            <person name="Hou X."/>
            <person name="Wei L."/>
        </authorList>
    </citation>
    <scope>NUCLEOTIDE SEQUENCE</scope>
    <source>
        <strain evidence="6">G02</strain>
        <tissue evidence="6">Leaf</tissue>
    </source>
</reference>
<dbReference type="PROSITE" id="PS51999">
    <property type="entry name" value="ZF_GRF"/>
    <property type="match status" value="1"/>
</dbReference>
<evidence type="ECO:0000256" key="2">
    <source>
        <dbReference type="ARBA" id="ARBA00022771"/>
    </source>
</evidence>
<dbReference type="PANTHER" id="PTHR33248">
    <property type="entry name" value="ZINC ION-BINDING PROTEIN"/>
    <property type="match status" value="1"/>
</dbReference>
<dbReference type="EMBL" id="JACGWJ010000016">
    <property type="protein sequence ID" value="KAL0360354.1"/>
    <property type="molecule type" value="Genomic_DNA"/>
</dbReference>
<proteinExistence type="predicted"/>
<accession>A0AAW2PXQ4</accession>